<accession>A0A846MTK4</accession>
<gene>
    <name evidence="2" type="ORF">FHS56_002082</name>
</gene>
<sequence length="215" mass="24714">MKKIIGALFVLIGCVAMQAQAQGISFPLTGYVIDKETEKPLVGTTILIPSANVGTVSDIDGRFQINVMPGDTLYFSHIGYERSFYVVPQDKRAPYTVRLALDVEVYQLKAVEIFPYRTELQFKEAFLSVELEDERTKLLKENLRASFVARAAYQMELDGSLNYRNYINQQTYQLHNRTFLPTLSLLNPFAWSRFIKDVKEGKYNKERMKSYEEAP</sequence>
<dbReference type="InterPro" id="IPR008969">
    <property type="entry name" value="CarboxyPept-like_regulatory"/>
</dbReference>
<dbReference type="Gene3D" id="2.60.40.1120">
    <property type="entry name" value="Carboxypeptidase-like, regulatory domain"/>
    <property type="match status" value="1"/>
</dbReference>
<reference evidence="2 3" key="1">
    <citation type="submission" date="2020-03" db="EMBL/GenBank/DDBJ databases">
        <title>Genomic Encyclopedia of Type Strains, Phase IV (KMG-IV): sequencing the most valuable type-strain genomes for metagenomic binning, comparative biology and taxonomic classification.</title>
        <authorList>
            <person name="Goeker M."/>
        </authorList>
    </citation>
    <scope>NUCLEOTIDE SEQUENCE [LARGE SCALE GENOMIC DNA]</scope>
    <source>
        <strain evidence="2 3">DSM 5718</strain>
    </source>
</reference>
<dbReference type="Pfam" id="PF13715">
    <property type="entry name" value="CarbopepD_reg_2"/>
    <property type="match status" value="1"/>
</dbReference>
<organism evidence="2 3">
    <name type="scientific">Thermonema lapsum</name>
    <dbReference type="NCBI Taxonomy" id="28195"/>
    <lineage>
        <taxon>Bacteria</taxon>
        <taxon>Pseudomonadati</taxon>
        <taxon>Bacteroidota</taxon>
        <taxon>Cytophagia</taxon>
        <taxon>Cytophagales</taxon>
        <taxon>Thermonemataceae</taxon>
        <taxon>Thermonema</taxon>
    </lineage>
</organism>
<evidence type="ECO:0008006" key="4">
    <source>
        <dbReference type="Google" id="ProtNLM"/>
    </source>
</evidence>
<keyword evidence="3" id="KW-1185">Reference proteome</keyword>
<feature type="signal peptide" evidence="1">
    <location>
        <begin position="1"/>
        <end position="21"/>
    </location>
</feature>
<keyword evidence="1" id="KW-0732">Signal</keyword>
<dbReference type="AlphaFoldDB" id="A0A846MTK4"/>
<dbReference type="EMBL" id="JAASRN010000003">
    <property type="protein sequence ID" value="NIK74557.1"/>
    <property type="molecule type" value="Genomic_DNA"/>
</dbReference>
<protein>
    <recommendedName>
        <fullName evidence="4">Carboxypeptidase-like regulatory domain-containing protein</fullName>
    </recommendedName>
</protein>
<dbReference type="Proteomes" id="UP000537126">
    <property type="component" value="Unassembled WGS sequence"/>
</dbReference>
<evidence type="ECO:0000313" key="3">
    <source>
        <dbReference type="Proteomes" id="UP000537126"/>
    </source>
</evidence>
<dbReference type="SUPFAM" id="SSF49464">
    <property type="entry name" value="Carboxypeptidase regulatory domain-like"/>
    <property type="match status" value="1"/>
</dbReference>
<feature type="chain" id="PRO_5032396015" description="Carboxypeptidase-like regulatory domain-containing protein" evidence="1">
    <location>
        <begin position="22"/>
        <end position="215"/>
    </location>
</feature>
<evidence type="ECO:0000256" key="1">
    <source>
        <dbReference type="SAM" id="SignalP"/>
    </source>
</evidence>
<comment type="caution">
    <text evidence="2">The sequence shown here is derived from an EMBL/GenBank/DDBJ whole genome shotgun (WGS) entry which is preliminary data.</text>
</comment>
<evidence type="ECO:0000313" key="2">
    <source>
        <dbReference type="EMBL" id="NIK74557.1"/>
    </source>
</evidence>
<proteinExistence type="predicted"/>
<dbReference type="RefSeq" id="WP_166920440.1">
    <property type="nucleotide sequence ID" value="NZ_JAASRN010000003.1"/>
</dbReference>
<name>A0A846MTK4_9BACT</name>